<dbReference type="GeneID" id="59262911"/>
<dbReference type="InterPro" id="IPR024526">
    <property type="entry name" value="DUF3807"/>
</dbReference>
<keyword evidence="3" id="KW-1185">Reference proteome</keyword>
<feature type="region of interest" description="Disordered" evidence="1">
    <location>
        <begin position="89"/>
        <end position="215"/>
    </location>
</feature>
<gene>
    <name evidence="2" type="ORF">Bfra_008863</name>
</gene>
<name>A0A8H6AQ02_9HELO</name>
<evidence type="ECO:0000256" key="1">
    <source>
        <dbReference type="SAM" id="MobiDB-lite"/>
    </source>
</evidence>
<organism evidence="2 3">
    <name type="scientific">Botrytis fragariae</name>
    <dbReference type="NCBI Taxonomy" id="1964551"/>
    <lineage>
        <taxon>Eukaryota</taxon>
        <taxon>Fungi</taxon>
        <taxon>Dikarya</taxon>
        <taxon>Ascomycota</taxon>
        <taxon>Pezizomycotina</taxon>
        <taxon>Leotiomycetes</taxon>
        <taxon>Helotiales</taxon>
        <taxon>Sclerotiniaceae</taxon>
        <taxon>Botrytis</taxon>
    </lineage>
</organism>
<dbReference type="Proteomes" id="UP000531561">
    <property type="component" value="Unassembled WGS sequence"/>
</dbReference>
<dbReference type="OrthoDB" id="5422320at2759"/>
<dbReference type="AlphaFoldDB" id="A0A8H6AQ02"/>
<dbReference type="PANTHER" id="PTHR40642:SF1">
    <property type="entry name" value="YALI0F31295P"/>
    <property type="match status" value="1"/>
</dbReference>
<protein>
    <submittedName>
        <fullName evidence="2">Uncharacterized protein</fullName>
    </submittedName>
</protein>
<feature type="compositionally biased region" description="Polar residues" evidence="1">
    <location>
        <begin position="96"/>
        <end position="109"/>
    </location>
</feature>
<sequence>MTTQTPATTLYIARRHVCAGGYTAFHTSHLGDTSTEHFAQQFLGPVEDYYEEEIDDDGLGYYPDGVKRTLTDEQIAIFRHSEIQAILRKRRHAAESNETSNEQPQSETSRTVRTEKVEAEEEDGEIPAGFSHPEPIGPVRPKKKSKKELKKIQKAQEAKEKGWFKQNVKPDLRKRTWDKVEKSIGSLAYDDDEGGSNSQASSSAPQRRKITYDDP</sequence>
<feature type="compositionally biased region" description="Polar residues" evidence="1">
    <location>
        <begin position="195"/>
        <end position="205"/>
    </location>
</feature>
<accession>A0A8H6AQ02</accession>
<feature type="compositionally biased region" description="Basic residues" evidence="1">
    <location>
        <begin position="140"/>
        <end position="149"/>
    </location>
</feature>
<dbReference type="EMBL" id="JABFCT010000011">
    <property type="protein sequence ID" value="KAF5871838.1"/>
    <property type="molecule type" value="Genomic_DNA"/>
</dbReference>
<feature type="compositionally biased region" description="Basic and acidic residues" evidence="1">
    <location>
        <begin position="150"/>
        <end position="182"/>
    </location>
</feature>
<dbReference type="PANTHER" id="PTHR40642">
    <property type="entry name" value="YALI0F31295P"/>
    <property type="match status" value="1"/>
</dbReference>
<dbReference type="Pfam" id="PF12720">
    <property type="entry name" value="DUF3807"/>
    <property type="match status" value="1"/>
</dbReference>
<reference evidence="2 3" key="1">
    <citation type="journal article" date="2020" name="Phytopathology">
        <title>A high-quality genome resource of Botrytis fragariae, a new and rapidly spreading fungal pathogen causing strawberry gray mold in the U.S.A.</title>
        <authorList>
            <person name="Wu Y."/>
            <person name="Saski C.A."/>
            <person name="Schnabel G."/>
            <person name="Xiao S."/>
            <person name="Hu M."/>
        </authorList>
    </citation>
    <scope>NUCLEOTIDE SEQUENCE [LARGE SCALE GENOMIC DNA]</scope>
    <source>
        <strain evidence="2 3">BVB16</strain>
    </source>
</reference>
<comment type="caution">
    <text evidence="2">The sequence shown here is derived from an EMBL/GenBank/DDBJ whole genome shotgun (WGS) entry which is preliminary data.</text>
</comment>
<evidence type="ECO:0000313" key="3">
    <source>
        <dbReference type="Proteomes" id="UP000531561"/>
    </source>
</evidence>
<proteinExistence type="predicted"/>
<dbReference type="RefSeq" id="XP_037190785.1">
    <property type="nucleotide sequence ID" value="XM_037339219.1"/>
</dbReference>
<evidence type="ECO:0000313" key="2">
    <source>
        <dbReference type="EMBL" id="KAF5871838.1"/>
    </source>
</evidence>